<evidence type="ECO:0000256" key="1">
    <source>
        <dbReference type="ARBA" id="ARBA00022723"/>
    </source>
</evidence>
<sequence length="269" mass="29939">MSIQAHAYLGSLLGLHVCGNSQEFFMGGGGGYSDRTECGLCFNDQQLIQNQSLLQMNQCAYHKGFSPSTSRPDSLPFHIDQQDLEIDQYLLLQSATLRQVLQEQRKQQTAELLKSIESRVQMLMAHKDQEIFHAAQKAAELQELVARLEMESEAWRRLAEEKEAMASSLNNALEELRKDGNCSTSRPDEPRFEVENRGAEGLEDGEETGENTMMEEAAAITCRGCGCRGASVVFLPCQHLCTCWMCSEVLDFCPVCDTAKKACLEALIG</sequence>
<evidence type="ECO:0000256" key="4">
    <source>
        <dbReference type="SAM" id="MobiDB-lite"/>
    </source>
</evidence>
<evidence type="ECO:0000313" key="6">
    <source>
        <dbReference type="Proteomes" id="UP001346149"/>
    </source>
</evidence>
<dbReference type="Gene3D" id="3.30.40.10">
    <property type="entry name" value="Zinc/RING finger domain, C3HC4 (zinc finger)"/>
    <property type="match status" value="1"/>
</dbReference>
<organism evidence="5 6">
    <name type="scientific">Trapa natans</name>
    <name type="common">Water chestnut</name>
    <dbReference type="NCBI Taxonomy" id="22666"/>
    <lineage>
        <taxon>Eukaryota</taxon>
        <taxon>Viridiplantae</taxon>
        <taxon>Streptophyta</taxon>
        <taxon>Embryophyta</taxon>
        <taxon>Tracheophyta</taxon>
        <taxon>Spermatophyta</taxon>
        <taxon>Magnoliopsida</taxon>
        <taxon>eudicotyledons</taxon>
        <taxon>Gunneridae</taxon>
        <taxon>Pentapetalae</taxon>
        <taxon>rosids</taxon>
        <taxon>malvids</taxon>
        <taxon>Myrtales</taxon>
        <taxon>Lythraceae</taxon>
        <taxon>Trapa</taxon>
    </lineage>
</organism>
<dbReference type="Pfam" id="PF13920">
    <property type="entry name" value="zf-C3HC4_3"/>
    <property type="match status" value="1"/>
</dbReference>
<keyword evidence="6" id="KW-1185">Reference proteome</keyword>
<proteinExistence type="predicted"/>
<keyword evidence="3" id="KW-0862">Zinc</keyword>
<dbReference type="PANTHER" id="PTHR42647">
    <property type="entry name" value="SBP (S-RIBONUCLEASE BINDING PROTEIN) FAMILY PROTEIN"/>
    <property type="match status" value="1"/>
</dbReference>
<comment type="caution">
    <text evidence="5">The sequence shown here is derived from an EMBL/GenBank/DDBJ whole genome shotgun (WGS) entry which is preliminary data.</text>
</comment>
<dbReference type="AlphaFoldDB" id="A0AAN7KXI7"/>
<dbReference type="PANTHER" id="PTHR42647:SF6">
    <property type="entry name" value="RING-TYPE DOMAIN-CONTAINING PROTEIN"/>
    <property type="match status" value="1"/>
</dbReference>
<dbReference type="InterPro" id="IPR013083">
    <property type="entry name" value="Znf_RING/FYVE/PHD"/>
</dbReference>
<evidence type="ECO:0000313" key="5">
    <source>
        <dbReference type="EMBL" id="KAK4771775.1"/>
    </source>
</evidence>
<keyword evidence="2" id="KW-0863">Zinc-finger</keyword>
<protein>
    <recommendedName>
        <fullName evidence="7">RING-type domain-containing protein</fullName>
    </recommendedName>
</protein>
<dbReference type="EMBL" id="JAXQNO010000020">
    <property type="protein sequence ID" value="KAK4771775.1"/>
    <property type="molecule type" value="Genomic_DNA"/>
</dbReference>
<evidence type="ECO:0000256" key="2">
    <source>
        <dbReference type="ARBA" id="ARBA00022771"/>
    </source>
</evidence>
<name>A0AAN7KXI7_TRANT</name>
<gene>
    <name evidence="5" type="ORF">SAY86_013550</name>
</gene>
<evidence type="ECO:0008006" key="7">
    <source>
        <dbReference type="Google" id="ProtNLM"/>
    </source>
</evidence>
<accession>A0AAN7KXI7</accession>
<dbReference type="GO" id="GO:0004842">
    <property type="term" value="F:ubiquitin-protein transferase activity"/>
    <property type="evidence" value="ECO:0007669"/>
    <property type="project" value="TreeGrafter"/>
</dbReference>
<dbReference type="GO" id="GO:0008270">
    <property type="term" value="F:zinc ion binding"/>
    <property type="evidence" value="ECO:0007669"/>
    <property type="project" value="UniProtKB-KW"/>
</dbReference>
<reference evidence="5 6" key="1">
    <citation type="journal article" date="2023" name="Hortic Res">
        <title>Pangenome of water caltrop reveals structural variations and asymmetric subgenome divergence after allopolyploidization.</title>
        <authorList>
            <person name="Zhang X."/>
            <person name="Chen Y."/>
            <person name="Wang L."/>
            <person name="Yuan Y."/>
            <person name="Fang M."/>
            <person name="Shi L."/>
            <person name="Lu R."/>
            <person name="Comes H.P."/>
            <person name="Ma Y."/>
            <person name="Chen Y."/>
            <person name="Huang G."/>
            <person name="Zhou Y."/>
            <person name="Zheng Z."/>
            <person name="Qiu Y."/>
        </authorList>
    </citation>
    <scope>NUCLEOTIDE SEQUENCE [LARGE SCALE GENOMIC DNA]</scope>
    <source>
        <strain evidence="5">F231</strain>
    </source>
</reference>
<feature type="region of interest" description="Disordered" evidence="4">
    <location>
        <begin position="178"/>
        <end position="208"/>
    </location>
</feature>
<dbReference type="Proteomes" id="UP001346149">
    <property type="component" value="Unassembled WGS sequence"/>
</dbReference>
<keyword evidence="1" id="KW-0479">Metal-binding</keyword>
<feature type="compositionally biased region" description="Basic and acidic residues" evidence="4">
    <location>
        <begin position="178"/>
        <end position="200"/>
    </location>
</feature>
<evidence type="ECO:0000256" key="3">
    <source>
        <dbReference type="ARBA" id="ARBA00022833"/>
    </source>
</evidence>